<accession>A0AA41WYN4</accession>
<reference evidence="4" key="1">
    <citation type="submission" date="2022-07" db="EMBL/GenBank/DDBJ databases">
        <title>Characterization of the Novel Bacterium Alteromonas immobilis LMIT006 and Alteromonas gregis LMIT007.</title>
        <authorList>
            <person name="Lin X."/>
        </authorList>
    </citation>
    <scope>NUCLEOTIDE SEQUENCE</scope>
    <source>
        <strain evidence="4">LMIT007</strain>
    </source>
</reference>
<evidence type="ECO:0000256" key="2">
    <source>
        <dbReference type="PROSITE-ProRule" id="PRU01161"/>
    </source>
</evidence>
<feature type="active site" description="Proton acceptor" evidence="2">
    <location>
        <position position="172"/>
    </location>
</feature>
<keyword evidence="2" id="KW-0442">Lipid degradation</keyword>
<feature type="short sequence motif" description="DGA/G" evidence="2">
    <location>
        <begin position="172"/>
        <end position="174"/>
    </location>
</feature>
<dbReference type="GO" id="GO:0016787">
    <property type="term" value="F:hydrolase activity"/>
    <property type="evidence" value="ECO:0007669"/>
    <property type="project" value="UniProtKB-UniRule"/>
</dbReference>
<dbReference type="AlphaFoldDB" id="A0AA41WYN4"/>
<gene>
    <name evidence="4" type="ORF">NLF92_06125</name>
</gene>
<sequence length="290" mass="32423">MLASEHLNNSMAPQQIVPIFSGGGTRLSTHIGIIQALHDQGIDFKTLVGVSGGAVVASMFASGKTIGEMFTLAKETNFNMFRENSLWRLMTQGGLGSGDVFEQWMDKQLQGQTFADLAYDLHIVATDVANSQPVIFNKTNTPDIKVSQAVRYSMSIPLVFTFKEFENHILVDGAILSEDALFRDWQGDATPSICFRLQGSSEDKTPIMKKWIKLPTFVSMLIQTFMDAVSREYVHQAYWNRTIVVNTKSLSAVNFGFTPEEKTQLFNLGRETVNRFLPPKLRQSAALFQH</sequence>
<dbReference type="PANTHER" id="PTHR46394:SF1">
    <property type="entry name" value="PNPLA DOMAIN-CONTAINING PROTEIN"/>
    <property type="match status" value="1"/>
</dbReference>
<evidence type="ECO:0000256" key="1">
    <source>
        <dbReference type="ARBA" id="ARBA00023098"/>
    </source>
</evidence>
<organism evidence="4 5">
    <name type="scientific">Opacimonas viscosa</name>
    <dbReference type="NCBI Taxonomy" id="2961944"/>
    <lineage>
        <taxon>Bacteria</taxon>
        <taxon>Pseudomonadati</taxon>
        <taxon>Pseudomonadota</taxon>
        <taxon>Gammaproteobacteria</taxon>
        <taxon>Alteromonadales</taxon>
        <taxon>Alteromonadaceae</taxon>
        <taxon>Opacimonas</taxon>
    </lineage>
</organism>
<dbReference type="InterPro" id="IPR052580">
    <property type="entry name" value="Lipid_Hydrolase"/>
</dbReference>
<evidence type="ECO:0000259" key="3">
    <source>
        <dbReference type="PROSITE" id="PS51635"/>
    </source>
</evidence>
<dbReference type="SUPFAM" id="SSF52151">
    <property type="entry name" value="FabD/lysophospholipase-like"/>
    <property type="match status" value="1"/>
</dbReference>
<dbReference type="PANTHER" id="PTHR46394">
    <property type="entry name" value="ANNEXIN"/>
    <property type="match status" value="1"/>
</dbReference>
<name>A0AA41WYN4_9ALTE</name>
<comment type="caution">
    <text evidence="4">The sequence shown here is derived from an EMBL/GenBank/DDBJ whole genome shotgun (WGS) entry which is preliminary data.</text>
</comment>
<dbReference type="Proteomes" id="UP001165413">
    <property type="component" value="Unassembled WGS sequence"/>
</dbReference>
<dbReference type="CDD" id="cd07207">
    <property type="entry name" value="Pat_ExoU_VipD_like"/>
    <property type="match status" value="1"/>
</dbReference>
<evidence type="ECO:0000313" key="4">
    <source>
        <dbReference type="EMBL" id="MCP3428520.1"/>
    </source>
</evidence>
<feature type="domain" description="PNPLA" evidence="3">
    <location>
        <begin position="18"/>
        <end position="186"/>
    </location>
</feature>
<proteinExistence type="predicted"/>
<dbReference type="RefSeq" id="WP_254099866.1">
    <property type="nucleotide sequence ID" value="NZ_JANATA010000008.1"/>
</dbReference>
<dbReference type="InterPro" id="IPR002641">
    <property type="entry name" value="PNPLA_dom"/>
</dbReference>
<feature type="active site" description="Nucleophile" evidence="2">
    <location>
        <position position="51"/>
    </location>
</feature>
<dbReference type="Gene3D" id="3.40.1090.10">
    <property type="entry name" value="Cytosolic phospholipase A2 catalytic domain"/>
    <property type="match status" value="1"/>
</dbReference>
<dbReference type="EMBL" id="JANATA010000008">
    <property type="protein sequence ID" value="MCP3428520.1"/>
    <property type="molecule type" value="Genomic_DNA"/>
</dbReference>
<evidence type="ECO:0000313" key="5">
    <source>
        <dbReference type="Proteomes" id="UP001165413"/>
    </source>
</evidence>
<dbReference type="Pfam" id="PF01734">
    <property type="entry name" value="Patatin"/>
    <property type="match status" value="1"/>
</dbReference>
<feature type="short sequence motif" description="GXSXG" evidence="2">
    <location>
        <begin position="49"/>
        <end position="53"/>
    </location>
</feature>
<dbReference type="PROSITE" id="PS51635">
    <property type="entry name" value="PNPLA"/>
    <property type="match status" value="1"/>
</dbReference>
<comment type="caution">
    <text evidence="2">Lacks conserved residue(s) required for the propagation of feature annotation.</text>
</comment>
<keyword evidence="5" id="KW-1185">Reference proteome</keyword>
<protein>
    <submittedName>
        <fullName evidence="4">Patatin-like phospholipase family protein</fullName>
    </submittedName>
</protein>
<dbReference type="InterPro" id="IPR016035">
    <property type="entry name" value="Acyl_Trfase/lysoPLipase"/>
</dbReference>
<dbReference type="GO" id="GO:0016042">
    <property type="term" value="P:lipid catabolic process"/>
    <property type="evidence" value="ECO:0007669"/>
    <property type="project" value="UniProtKB-UniRule"/>
</dbReference>
<keyword evidence="2" id="KW-0378">Hydrolase</keyword>
<keyword evidence="1 2" id="KW-0443">Lipid metabolism</keyword>